<accession>A0ABC8U698</accession>
<dbReference type="InterPro" id="IPR005607">
    <property type="entry name" value="BSD_dom"/>
</dbReference>
<feature type="region of interest" description="Disordered" evidence="1">
    <location>
        <begin position="320"/>
        <end position="341"/>
    </location>
</feature>
<dbReference type="InterPro" id="IPR035925">
    <property type="entry name" value="BSD_dom_sf"/>
</dbReference>
<dbReference type="EMBL" id="CAUOFW020006851">
    <property type="protein sequence ID" value="CAK9176593.1"/>
    <property type="molecule type" value="Genomic_DNA"/>
</dbReference>
<dbReference type="Gene3D" id="1.10.3970.10">
    <property type="entry name" value="BSD domain"/>
    <property type="match status" value="1"/>
</dbReference>
<feature type="compositionally biased region" description="Low complexity" evidence="1">
    <location>
        <begin position="15"/>
        <end position="29"/>
    </location>
</feature>
<reference evidence="3 4" key="1">
    <citation type="submission" date="2024-02" db="EMBL/GenBank/DDBJ databases">
        <authorList>
            <person name="Vignale AGUSTIN F."/>
            <person name="Sosa J E."/>
            <person name="Modenutti C."/>
        </authorList>
    </citation>
    <scope>NUCLEOTIDE SEQUENCE [LARGE SCALE GENOMIC DNA]</scope>
</reference>
<evidence type="ECO:0000256" key="1">
    <source>
        <dbReference type="SAM" id="MobiDB-lite"/>
    </source>
</evidence>
<organism evidence="3 4">
    <name type="scientific">Ilex paraguariensis</name>
    <name type="common">yerba mate</name>
    <dbReference type="NCBI Taxonomy" id="185542"/>
    <lineage>
        <taxon>Eukaryota</taxon>
        <taxon>Viridiplantae</taxon>
        <taxon>Streptophyta</taxon>
        <taxon>Embryophyta</taxon>
        <taxon>Tracheophyta</taxon>
        <taxon>Spermatophyta</taxon>
        <taxon>Magnoliopsida</taxon>
        <taxon>eudicotyledons</taxon>
        <taxon>Gunneridae</taxon>
        <taxon>Pentapetalae</taxon>
        <taxon>asterids</taxon>
        <taxon>campanulids</taxon>
        <taxon>Aquifoliales</taxon>
        <taxon>Aquifoliaceae</taxon>
        <taxon>Ilex</taxon>
    </lineage>
</organism>
<dbReference type="InterPro" id="IPR051494">
    <property type="entry name" value="BSD_domain-containing"/>
</dbReference>
<feature type="region of interest" description="Disordered" evidence="1">
    <location>
        <begin position="361"/>
        <end position="451"/>
    </location>
</feature>
<feature type="compositionally biased region" description="Basic and acidic residues" evidence="1">
    <location>
        <begin position="361"/>
        <end position="376"/>
    </location>
</feature>
<dbReference type="AlphaFoldDB" id="A0ABC8U698"/>
<dbReference type="PANTHER" id="PTHR16019">
    <property type="entry name" value="SYNAPSE-ASSOCIATED PROTEIN"/>
    <property type="match status" value="1"/>
</dbReference>
<feature type="compositionally biased region" description="Acidic residues" evidence="1">
    <location>
        <begin position="390"/>
        <end position="404"/>
    </location>
</feature>
<gene>
    <name evidence="3" type="ORF">ILEXP_LOCUS46449</name>
</gene>
<feature type="region of interest" description="Disordered" evidence="1">
    <location>
        <begin position="1"/>
        <end position="45"/>
    </location>
</feature>
<dbReference type="PANTHER" id="PTHR16019:SF25">
    <property type="entry name" value="BSD DOMAIN-CONTAINING PROTEIN 1-LIKE"/>
    <property type="match status" value="1"/>
</dbReference>
<feature type="compositionally biased region" description="Acidic residues" evidence="1">
    <location>
        <begin position="430"/>
        <end position="445"/>
    </location>
</feature>
<keyword evidence="4" id="KW-1185">Reference proteome</keyword>
<name>A0ABC8U698_9AQUA</name>
<evidence type="ECO:0000313" key="3">
    <source>
        <dbReference type="EMBL" id="CAK9176593.1"/>
    </source>
</evidence>
<feature type="domain" description="BSD" evidence="2">
    <location>
        <begin position="199"/>
        <end position="251"/>
    </location>
</feature>
<dbReference type="PROSITE" id="PS50858">
    <property type="entry name" value="BSD"/>
    <property type="match status" value="1"/>
</dbReference>
<proteinExistence type="predicted"/>
<sequence length="451" mass="50136">MDFFKSVFSDDLELSDSQNTTSSSSNSQSEDPKPSSPSSNQSTPHVASITNAWTFGSTLFKTIATKSESVIGTYRRDLEDFSSGLKKETLTIREAASRAVKDLPARLETGAAAAQESLESVGQAIDNIGSTVSEIIVQGKNSILDNDSDTELYDSDKNDVNLGSNAKPYSRVDATIRAIQCDLKTYCEEAEDLDDYNEWKMEFKLEEQTGEIEDLIEENKVIGEIYNEVVPSQVDKETFWGRYFYRVYRVKKAEEARAKLVKRAVSGEEEEELSWDVDDDEYGEESGGSKLNIASEREIVEEDSLEKNIWKSAGETEEVGFFRGNEDKGGVSQSKGDCGVDEKEELEAKLVEFELSDDKLGLKSEEKVSSEGKNDNSDFSVVSSQPSSHEEEDLGWDEIEDIGSGDESKVDVAARGSPNRADLRQRLSAADEEEDLTWDIEDDDEPVKTRS</sequence>
<dbReference type="SMART" id="SM00751">
    <property type="entry name" value="BSD"/>
    <property type="match status" value="1"/>
</dbReference>
<comment type="caution">
    <text evidence="3">The sequence shown here is derived from an EMBL/GenBank/DDBJ whole genome shotgun (WGS) entry which is preliminary data.</text>
</comment>
<dbReference type="Pfam" id="PF03909">
    <property type="entry name" value="BSD"/>
    <property type="match status" value="1"/>
</dbReference>
<feature type="compositionally biased region" description="Low complexity" evidence="1">
    <location>
        <begin position="377"/>
        <end position="387"/>
    </location>
</feature>
<dbReference type="Proteomes" id="UP001642360">
    <property type="component" value="Unassembled WGS sequence"/>
</dbReference>
<protein>
    <recommendedName>
        <fullName evidence="2">BSD domain-containing protein</fullName>
    </recommendedName>
</protein>
<evidence type="ECO:0000259" key="2">
    <source>
        <dbReference type="PROSITE" id="PS50858"/>
    </source>
</evidence>
<evidence type="ECO:0000313" key="4">
    <source>
        <dbReference type="Proteomes" id="UP001642360"/>
    </source>
</evidence>
<dbReference type="SUPFAM" id="SSF140383">
    <property type="entry name" value="BSD domain-like"/>
    <property type="match status" value="1"/>
</dbReference>